<sequence>MRLLTSAALLAAVLLLASGALAAEADDFQVLLRHGGLPQSVYLSPGQPLTLEKAQSLWRGLVDGPANLRTFAPRTTLARLLHESSATGRTLPYDELLARTERFRRLVVARPDGYCAVALTGTPISWLGQPTLQQGELYVQRMRVGTFHFDGGGVYFTVDEALRKQESPPVGERGTGRDPATAALLGAEAALEEMARGLAALLTEPARTLEGLAHLPTAVSGLIASSPEYFARYGAMNLEDQIREAARLAMHVLTLQGGAATVGPRLASASRLPVLTVSARGVLAVREVALPTGAMTSGVGAGATSVSIVFMAQGGNASGGNSTWPPAPAGPGQWTKKRERMTLEAQRYQSQLTGAPEGWVYRVRTGPGPKDFVDFDGFKNGVLLEVKGPGYRQLLKKMQGRPWFEGVEEMLDQAERQLKAAGSTPLQWHFAEQEVADLMRRRFQSKNLDRIEIFP</sequence>
<keyword evidence="4" id="KW-1185">Reference proteome</keyword>
<accession>A0ABY9WGL5</accession>
<dbReference type="InterPro" id="IPR028904">
    <property type="entry name" value="Tox-REase-5_dom"/>
</dbReference>
<evidence type="ECO:0000313" key="4">
    <source>
        <dbReference type="Proteomes" id="UP001611383"/>
    </source>
</evidence>
<feature type="signal peptide" evidence="1">
    <location>
        <begin position="1"/>
        <end position="22"/>
    </location>
</feature>
<keyword evidence="1" id="KW-0732">Signal</keyword>
<reference evidence="3 4" key="1">
    <citation type="submission" date="2019-08" db="EMBL/GenBank/DDBJ databases">
        <title>Archangium and Cystobacter genomes.</title>
        <authorList>
            <person name="Chen I.-C.K."/>
            <person name="Wielgoss S."/>
        </authorList>
    </citation>
    <scope>NUCLEOTIDE SEQUENCE [LARGE SCALE GENOMIC DNA]</scope>
    <source>
        <strain evidence="3 4">Cbm 6</strain>
    </source>
</reference>
<proteinExistence type="predicted"/>
<feature type="domain" description="Tox-REase-5" evidence="2">
    <location>
        <begin position="346"/>
        <end position="432"/>
    </location>
</feature>
<evidence type="ECO:0000256" key="1">
    <source>
        <dbReference type="SAM" id="SignalP"/>
    </source>
</evidence>
<organism evidence="3 4">
    <name type="scientific">Archangium minus</name>
    <dbReference type="NCBI Taxonomy" id="83450"/>
    <lineage>
        <taxon>Bacteria</taxon>
        <taxon>Pseudomonadati</taxon>
        <taxon>Myxococcota</taxon>
        <taxon>Myxococcia</taxon>
        <taxon>Myxococcales</taxon>
        <taxon>Cystobacterineae</taxon>
        <taxon>Archangiaceae</taxon>
        <taxon>Archangium</taxon>
    </lineage>
</organism>
<dbReference type="RefSeq" id="WP_395813190.1">
    <property type="nucleotide sequence ID" value="NZ_CP043494.1"/>
</dbReference>
<gene>
    <name evidence="3" type="ORF">F0U60_01635</name>
</gene>
<dbReference type="Pfam" id="PF15648">
    <property type="entry name" value="Tox-REase-5"/>
    <property type="match status" value="1"/>
</dbReference>
<feature type="chain" id="PRO_5046173654" description="Tox-REase-5 domain-containing protein" evidence="1">
    <location>
        <begin position="23"/>
        <end position="455"/>
    </location>
</feature>
<evidence type="ECO:0000313" key="3">
    <source>
        <dbReference type="EMBL" id="WNG42939.1"/>
    </source>
</evidence>
<dbReference type="EMBL" id="CP043494">
    <property type="protein sequence ID" value="WNG42939.1"/>
    <property type="molecule type" value="Genomic_DNA"/>
</dbReference>
<evidence type="ECO:0000259" key="2">
    <source>
        <dbReference type="Pfam" id="PF15648"/>
    </source>
</evidence>
<dbReference type="Proteomes" id="UP001611383">
    <property type="component" value="Chromosome"/>
</dbReference>
<name>A0ABY9WGL5_9BACT</name>
<protein>
    <recommendedName>
        <fullName evidence="2">Tox-REase-5 domain-containing protein</fullName>
    </recommendedName>
</protein>